<keyword evidence="1" id="KW-1133">Transmembrane helix</keyword>
<dbReference type="Proteomes" id="UP000235616">
    <property type="component" value="Unassembled WGS sequence"/>
</dbReference>
<protein>
    <submittedName>
        <fullName evidence="2">Uncharacterized protein</fullName>
    </submittedName>
</protein>
<dbReference type="RefSeq" id="WP_102645823.1">
    <property type="nucleotide sequence ID" value="NZ_PNYA01000010.1"/>
</dbReference>
<feature type="transmembrane region" description="Helical" evidence="1">
    <location>
        <begin position="69"/>
        <end position="87"/>
    </location>
</feature>
<evidence type="ECO:0000256" key="1">
    <source>
        <dbReference type="SAM" id="Phobius"/>
    </source>
</evidence>
<feature type="transmembrane region" description="Helical" evidence="1">
    <location>
        <begin position="40"/>
        <end position="57"/>
    </location>
</feature>
<reference evidence="2 3" key="1">
    <citation type="submission" date="2018-01" db="EMBL/GenBank/DDBJ databases">
        <title>Whole genome analyses suggest that Burkholderia sensu lato contains two further novel genera in the rhizoxinica-symbiotica group Mycetohabitans gen. nov., and Trinickia gen. nov.: implications for the evolution of diazotrophy and nodulation in the Burkholderiaceae.</title>
        <authorList>
            <person name="Estrada-de los Santos P."/>
            <person name="Palmer M."/>
            <person name="Chavez-Ramirez B."/>
            <person name="Beukes C."/>
            <person name="Steenkamp E.T."/>
            <person name="Hirsch A.M."/>
            <person name="Manyaka P."/>
            <person name="Maluk M."/>
            <person name="Lafos M."/>
            <person name="Crook M."/>
            <person name="Gross E."/>
            <person name="Simon M.F."/>
            <person name="Bueno dos Reis Junior F."/>
            <person name="Poole P.S."/>
            <person name="Venter S.N."/>
            <person name="James E.K."/>
        </authorList>
    </citation>
    <scope>NUCLEOTIDE SEQUENCE [LARGE SCALE GENOMIC DNA]</scope>
    <source>
        <strain evidence="2 3">GIMN1.004</strain>
    </source>
</reference>
<comment type="caution">
    <text evidence="2">The sequence shown here is derived from an EMBL/GenBank/DDBJ whole genome shotgun (WGS) entry which is preliminary data.</text>
</comment>
<keyword evidence="1" id="KW-0812">Transmembrane</keyword>
<dbReference type="OrthoDB" id="9009248at2"/>
<gene>
    <name evidence="2" type="ORF">C0Z18_13045</name>
</gene>
<proteinExistence type="predicted"/>
<keyword evidence="1" id="KW-0472">Membrane</keyword>
<sequence>MLVIKLLAVVAVIAALVLGITMFNQHCAEKFGHAFFTKKAFYLTAAALGLIAVGNIWRHSSIQSHGDTLNGLVLMILGTLMACWMIYVNIRRTDAVYGIGGSVAQLGLFSVLAWVWLPLMVLALIGQFLLLMTAKPVYVVNR</sequence>
<dbReference type="EMBL" id="PNYA01000010">
    <property type="protein sequence ID" value="PMS19751.1"/>
    <property type="molecule type" value="Genomic_DNA"/>
</dbReference>
<dbReference type="AlphaFoldDB" id="A0A2N7VRG7"/>
<organism evidence="2 3">
    <name type="scientific">Trinickia dabaoshanensis</name>
    <dbReference type="NCBI Taxonomy" id="564714"/>
    <lineage>
        <taxon>Bacteria</taxon>
        <taxon>Pseudomonadati</taxon>
        <taxon>Pseudomonadota</taxon>
        <taxon>Betaproteobacteria</taxon>
        <taxon>Burkholderiales</taxon>
        <taxon>Burkholderiaceae</taxon>
        <taxon>Trinickia</taxon>
    </lineage>
</organism>
<accession>A0A2N7VRG7</accession>
<evidence type="ECO:0000313" key="3">
    <source>
        <dbReference type="Proteomes" id="UP000235616"/>
    </source>
</evidence>
<evidence type="ECO:0000313" key="2">
    <source>
        <dbReference type="EMBL" id="PMS19751.1"/>
    </source>
</evidence>
<name>A0A2N7VRG7_9BURK</name>
<keyword evidence="3" id="KW-1185">Reference proteome</keyword>
<feature type="transmembrane region" description="Helical" evidence="1">
    <location>
        <begin position="107"/>
        <end position="132"/>
    </location>
</feature>